<organism evidence="1">
    <name type="scientific">Anguilla anguilla</name>
    <name type="common">European freshwater eel</name>
    <name type="synonym">Muraena anguilla</name>
    <dbReference type="NCBI Taxonomy" id="7936"/>
    <lineage>
        <taxon>Eukaryota</taxon>
        <taxon>Metazoa</taxon>
        <taxon>Chordata</taxon>
        <taxon>Craniata</taxon>
        <taxon>Vertebrata</taxon>
        <taxon>Euteleostomi</taxon>
        <taxon>Actinopterygii</taxon>
        <taxon>Neopterygii</taxon>
        <taxon>Teleostei</taxon>
        <taxon>Anguilliformes</taxon>
        <taxon>Anguillidae</taxon>
        <taxon>Anguilla</taxon>
    </lineage>
</organism>
<reference evidence="1" key="1">
    <citation type="submission" date="2014-11" db="EMBL/GenBank/DDBJ databases">
        <authorList>
            <person name="Amaro Gonzalez C."/>
        </authorList>
    </citation>
    <scope>NUCLEOTIDE SEQUENCE</scope>
</reference>
<dbReference type="EMBL" id="GBXM01045152">
    <property type="protein sequence ID" value="JAH63425.1"/>
    <property type="molecule type" value="Transcribed_RNA"/>
</dbReference>
<name>A0A0E9UDY6_ANGAN</name>
<reference evidence="1" key="2">
    <citation type="journal article" date="2015" name="Fish Shellfish Immunol.">
        <title>Early steps in the European eel (Anguilla anguilla)-Vibrio vulnificus interaction in the gills: Role of the RtxA13 toxin.</title>
        <authorList>
            <person name="Callol A."/>
            <person name="Pajuelo D."/>
            <person name="Ebbesson L."/>
            <person name="Teles M."/>
            <person name="MacKenzie S."/>
            <person name="Amaro C."/>
        </authorList>
    </citation>
    <scope>NUCLEOTIDE SEQUENCE</scope>
</reference>
<sequence>MWSHRHHFPCSLLFLYCICNFRRPDVIM</sequence>
<dbReference type="AlphaFoldDB" id="A0A0E9UDY6"/>
<protein>
    <submittedName>
        <fullName evidence="1">Uncharacterized protein</fullName>
    </submittedName>
</protein>
<accession>A0A0E9UDY6</accession>
<evidence type="ECO:0000313" key="1">
    <source>
        <dbReference type="EMBL" id="JAH63425.1"/>
    </source>
</evidence>
<proteinExistence type="predicted"/>